<dbReference type="KEGG" id="taz:TREAZ_3156"/>
<dbReference type="Proteomes" id="UP000009222">
    <property type="component" value="Chromosome"/>
</dbReference>
<gene>
    <name evidence="2" type="ordered locus">TREAZ_3156</name>
</gene>
<dbReference type="RefSeq" id="WP_015712403.1">
    <property type="nucleotide sequence ID" value="NC_015577.1"/>
</dbReference>
<reference evidence="2 3" key="2">
    <citation type="journal article" date="2011" name="ISME J.">
        <title>RNA-seq reveals cooperative metabolic interactions between two termite-gut spirochete species in co-culture.</title>
        <authorList>
            <person name="Rosenthal A.Z."/>
            <person name="Matson E.G."/>
            <person name="Eldar A."/>
            <person name="Leadbetter J.R."/>
        </authorList>
    </citation>
    <scope>NUCLEOTIDE SEQUENCE [LARGE SCALE GENOMIC DNA]</scope>
    <source>
        <strain evidence="3">ATCC BAA-888 / DSM 13862 / ZAS-9</strain>
    </source>
</reference>
<keyword evidence="2" id="KW-0436">Ligase</keyword>
<dbReference type="Pfam" id="PF00501">
    <property type="entry name" value="AMP-binding"/>
    <property type="match status" value="1"/>
</dbReference>
<dbReference type="InterPro" id="IPR045851">
    <property type="entry name" value="AMP-bd_C_sf"/>
</dbReference>
<evidence type="ECO:0000259" key="1">
    <source>
        <dbReference type="Pfam" id="PF00501"/>
    </source>
</evidence>
<dbReference type="SUPFAM" id="SSF56801">
    <property type="entry name" value="Acetyl-CoA synthetase-like"/>
    <property type="match status" value="1"/>
</dbReference>
<dbReference type="InterPro" id="IPR042099">
    <property type="entry name" value="ANL_N_sf"/>
</dbReference>
<dbReference type="PANTHER" id="PTHR24096">
    <property type="entry name" value="LONG-CHAIN-FATTY-ACID--COA LIGASE"/>
    <property type="match status" value="1"/>
</dbReference>
<dbReference type="EMBL" id="CP001841">
    <property type="protein sequence ID" value="AEF82896.1"/>
    <property type="molecule type" value="Genomic_DNA"/>
</dbReference>
<sequence length="526" mass="57578">MIFLEKRCLGELALKAASKYQGKTCFQIYRDGGVYDKMSYAEFGIKTRQIAGLLMDKGVKAGDRVMILAENRPEWPIAYFGITLIGAVAVPVLTDFIGEQISTIARHAEISALCHTERTVQKIAEGGIDGAIALIPLDDPNLFSNLRIPEETEFPTLTEHNPAAIIYTSGTTGSSKGVVLSHGNLIFTAQASRTLMKIFSRDRLLSVIPLAHTYECVLGLFTAVMGGASVTYLDKPPSPAVLLPAMQTLRPTAIVSVPLFIEKICRNSIFPGMKKSPLYKFPLTRVLAIKAAGARLMTALGSSVRFFGIGGAPLDEDVERFLRKAGFPYAPGYGLTETAPLVAGTDPYKFAFRSAGSVVKGVETRISPEGEIQVRGPNVMLGYYRDEERTRKAFTEDGWFKTGDLGYIDKKGNLFMKGRIKALILGPSGENIYPEEIESILHNSLLVEDALVVPGERGELVALIVLSEKAKTALAAMGDSLEELKNSVNKKLAAFSRLNRIEIRSEPFEKTPTLKIKRFLYAREKS</sequence>
<dbReference type="STRING" id="545695.TREAZ_3156"/>
<proteinExistence type="predicted"/>
<accession>F5Y9W3</accession>
<protein>
    <submittedName>
        <fullName evidence="2">Putative long-chain-fatty-acid--CoA ligase</fullName>
    </submittedName>
</protein>
<dbReference type="InterPro" id="IPR020845">
    <property type="entry name" value="AMP-binding_CS"/>
</dbReference>
<dbReference type="InterPro" id="IPR000873">
    <property type="entry name" value="AMP-dep_synth/lig_dom"/>
</dbReference>
<name>F5Y9W3_LEAAZ</name>
<dbReference type="Gene3D" id="3.30.300.30">
    <property type="match status" value="1"/>
</dbReference>
<evidence type="ECO:0000313" key="2">
    <source>
        <dbReference type="EMBL" id="AEF82896.1"/>
    </source>
</evidence>
<dbReference type="PANTHER" id="PTHR24096:SF420">
    <property type="entry name" value="LONG-CHAIN-FATTY-ACID--COA LIGASE-RELATED"/>
    <property type="match status" value="1"/>
</dbReference>
<reference evidence="3" key="1">
    <citation type="submission" date="2009-12" db="EMBL/GenBank/DDBJ databases">
        <title>Complete sequence of Treponema azotonutricium strain ZAS-9.</title>
        <authorList>
            <person name="Tetu S.G."/>
            <person name="Matson E."/>
            <person name="Ren Q."/>
            <person name="Seshadri R."/>
            <person name="Elbourne L."/>
            <person name="Hassan K.A."/>
            <person name="Durkin A."/>
            <person name="Radune D."/>
            <person name="Mohamoud Y."/>
            <person name="Shay R."/>
            <person name="Jin S."/>
            <person name="Zhang X."/>
            <person name="Lucey K."/>
            <person name="Ballor N.R."/>
            <person name="Ottesen E."/>
            <person name="Rosenthal R."/>
            <person name="Allen A."/>
            <person name="Leadbetter J.R."/>
            <person name="Paulsen I.T."/>
        </authorList>
    </citation>
    <scope>NUCLEOTIDE SEQUENCE [LARGE SCALE GENOMIC DNA]</scope>
    <source>
        <strain evidence="3">ATCC BAA-888 / DSM 13862 / ZAS-9</strain>
    </source>
</reference>
<dbReference type="GO" id="GO:0016405">
    <property type="term" value="F:CoA-ligase activity"/>
    <property type="evidence" value="ECO:0007669"/>
    <property type="project" value="TreeGrafter"/>
</dbReference>
<dbReference type="InParanoid" id="F5Y9W3"/>
<dbReference type="AlphaFoldDB" id="F5Y9W3"/>
<evidence type="ECO:0000313" key="3">
    <source>
        <dbReference type="Proteomes" id="UP000009222"/>
    </source>
</evidence>
<dbReference type="OrthoDB" id="311554at2"/>
<feature type="domain" description="AMP-dependent synthetase/ligase" evidence="1">
    <location>
        <begin position="16"/>
        <end position="384"/>
    </location>
</feature>
<keyword evidence="3" id="KW-1185">Reference proteome</keyword>
<dbReference type="HOGENOM" id="CLU_000022_59_9_12"/>
<dbReference type="PROSITE" id="PS00455">
    <property type="entry name" value="AMP_BINDING"/>
    <property type="match status" value="1"/>
</dbReference>
<dbReference type="eggNOG" id="COG1022">
    <property type="taxonomic scope" value="Bacteria"/>
</dbReference>
<organism evidence="2 3">
    <name type="scientific">Leadbettera azotonutricia (strain ATCC BAA-888 / DSM 13862 / ZAS-9)</name>
    <name type="common">Treponema azotonutricium</name>
    <dbReference type="NCBI Taxonomy" id="545695"/>
    <lineage>
        <taxon>Bacteria</taxon>
        <taxon>Pseudomonadati</taxon>
        <taxon>Spirochaetota</taxon>
        <taxon>Spirochaetia</taxon>
        <taxon>Spirochaetales</taxon>
        <taxon>Breznakiellaceae</taxon>
        <taxon>Leadbettera</taxon>
    </lineage>
</organism>
<dbReference type="Gene3D" id="3.40.50.12780">
    <property type="entry name" value="N-terminal domain of ligase-like"/>
    <property type="match status" value="1"/>
</dbReference>
<dbReference type="Pfam" id="PF23562">
    <property type="entry name" value="AMP-binding_C_3"/>
    <property type="match status" value="1"/>
</dbReference>